<evidence type="ECO:0000313" key="3">
    <source>
        <dbReference type="Proteomes" id="UP000694409"/>
    </source>
</evidence>
<organism evidence="2 3">
    <name type="scientific">Serinus canaria</name>
    <name type="common">Island canary</name>
    <name type="synonym">Fringilla canaria</name>
    <dbReference type="NCBI Taxonomy" id="9135"/>
    <lineage>
        <taxon>Eukaryota</taxon>
        <taxon>Metazoa</taxon>
        <taxon>Chordata</taxon>
        <taxon>Craniata</taxon>
        <taxon>Vertebrata</taxon>
        <taxon>Euteleostomi</taxon>
        <taxon>Archelosauria</taxon>
        <taxon>Archosauria</taxon>
        <taxon>Dinosauria</taxon>
        <taxon>Saurischia</taxon>
        <taxon>Theropoda</taxon>
        <taxon>Coelurosauria</taxon>
        <taxon>Aves</taxon>
        <taxon>Neognathae</taxon>
        <taxon>Neoaves</taxon>
        <taxon>Telluraves</taxon>
        <taxon>Australaves</taxon>
        <taxon>Passeriformes</taxon>
        <taxon>Passeroidea</taxon>
        <taxon>Fringillidae</taxon>
        <taxon>Carduelinae</taxon>
        <taxon>Serinus</taxon>
    </lineage>
</organism>
<evidence type="ECO:0000313" key="2">
    <source>
        <dbReference type="Ensembl" id="ENSSCAP00000007235.1"/>
    </source>
</evidence>
<reference evidence="2" key="1">
    <citation type="submission" date="2025-08" db="UniProtKB">
        <authorList>
            <consortium name="Ensembl"/>
        </authorList>
    </citation>
    <scope>IDENTIFICATION</scope>
</reference>
<evidence type="ECO:0000256" key="1">
    <source>
        <dbReference type="SAM" id="SignalP"/>
    </source>
</evidence>
<name>A0A8C9MS60_SERCA</name>
<sequence>MNWLSLLVLLTVAGLAHGTWDNCGYVAPGPGREPWQHLRPSLEGTRLSPMARPQLPPTMGSLSSLPAARCWHGQTSHGLPWPAVRARPCGEGRGLSFSLSHSRP</sequence>
<keyword evidence="1" id="KW-0732">Signal</keyword>
<keyword evidence="3" id="KW-1185">Reference proteome</keyword>
<dbReference type="Proteomes" id="UP000694409">
    <property type="component" value="Unassembled WGS sequence"/>
</dbReference>
<dbReference type="AlphaFoldDB" id="A0A8C9MS60"/>
<feature type="chain" id="PRO_5034022845" evidence="1">
    <location>
        <begin position="19"/>
        <end position="104"/>
    </location>
</feature>
<feature type="signal peptide" evidence="1">
    <location>
        <begin position="1"/>
        <end position="18"/>
    </location>
</feature>
<protein>
    <submittedName>
        <fullName evidence="2">Uncharacterized protein</fullName>
    </submittedName>
</protein>
<accession>A0A8C9MS60</accession>
<proteinExistence type="predicted"/>
<reference evidence="2" key="2">
    <citation type="submission" date="2025-09" db="UniProtKB">
        <authorList>
            <consortium name="Ensembl"/>
        </authorList>
    </citation>
    <scope>IDENTIFICATION</scope>
</reference>
<dbReference type="Ensembl" id="ENSSCAT00000008219.1">
    <property type="protein sequence ID" value="ENSSCAP00000007235.1"/>
    <property type="gene ID" value="ENSSCAG00000005588.1"/>
</dbReference>